<dbReference type="GO" id="GO:0005886">
    <property type="term" value="C:plasma membrane"/>
    <property type="evidence" value="ECO:0007669"/>
    <property type="project" value="UniProtKB-SubCell"/>
</dbReference>
<dbReference type="SUPFAM" id="SSF53850">
    <property type="entry name" value="Periplasmic binding protein-like II"/>
    <property type="match status" value="1"/>
</dbReference>
<proteinExistence type="inferred from homology"/>
<keyword evidence="7" id="KW-0675">Receptor</keyword>
<dbReference type="PANTHER" id="PTHR42643">
    <property type="entry name" value="IONOTROPIC RECEPTOR 20A-RELATED"/>
    <property type="match status" value="1"/>
</dbReference>
<comment type="subcellular location">
    <subcellularLocation>
        <location evidence="1">Cell membrane</location>
        <topology evidence="1">Multi-pass membrane protein</topology>
    </subcellularLocation>
</comment>
<evidence type="ECO:0000256" key="3">
    <source>
        <dbReference type="ARBA" id="ARBA00022475"/>
    </source>
</evidence>
<evidence type="ECO:0000256" key="6">
    <source>
        <dbReference type="ARBA" id="ARBA00023136"/>
    </source>
</evidence>
<dbReference type="GO" id="GO:0050906">
    <property type="term" value="P:detection of stimulus involved in sensory perception"/>
    <property type="evidence" value="ECO:0007669"/>
    <property type="project" value="UniProtKB-ARBA"/>
</dbReference>
<dbReference type="VEuPathDB" id="VectorBase:PPAI013277"/>
<evidence type="ECO:0000313" key="11">
    <source>
        <dbReference type="EnsemblMetazoa" id="PPAI013277-PA"/>
    </source>
</evidence>
<feature type="domain" description="Ionotropic glutamate receptor C-terminal" evidence="9">
    <location>
        <begin position="348"/>
        <end position="597"/>
    </location>
</feature>
<dbReference type="Proteomes" id="UP000092462">
    <property type="component" value="Unassembled WGS sequence"/>
</dbReference>
<protein>
    <submittedName>
        <fullName evidence="11">Uncharacterized protein</fullName>
    </submittedName>
</protein>
<dbReference type="VEuPathDB" id="VectorBase:PPAPM1_006883"/>
<dbReference type="GO" id="GO:0015276">
    <property type="term" value="F:ligand-gated monoatomic ion channel activity"/>
    <property type="evidence" value="ECO:0007669"/>
    <property type="project" value="InterPro"/>
</dbReference>
<evidence type="ECO:0000256" key="1">
    <source>
        <dbReference type="ARBA" id="ARBA00004651"/>
    </source>
</evidence>
<dbReference type="InterPro" id="IPR056198">
    <property type="entry name" value="LBD_receptor"/>
</dbReference>
<comment type="similarity">
    <text evidence="2">Belongs to the glutamate-gated ion channel (TC 1.A.10.1) family.</text>
</comment>
<dbReference type="Pfam" id="PF00060">
    <property type="entry name" value="Lig_chan"/>
    <property type="match status" value="1"/>
</dbReference>
<evidence type="ECO:0000256" key="8">
    <source>
        <dbReference type="ARBA" id="ARBA00023180"/>
    </source>
</evidence>
<evidence type="ECO:0000256" key="5">
    <source>
        <dbReference type="ARBA" id="ARBA00022989"/>
    </source>
</evidence>
<dbReference type="PANTHER" id="PTHR42643:SF30">
    <property type="entry name" value="IONOTROPIC RECEPTOR 40A-RELATED"/>
    <property type="match status" value="1"/>
</dbReference>
<keyword evidence="8" id="KW-0325">Glycoprotein</keyword>
<keyword evidence="12" id="KW-1185">Reference proteome</keyword>
<keyword evidence="5" id="KW-1133">Transmembrane helix</keyword>
<evidence type="ECO:0000256" key="4">
    <source>
        <dbReference type="ARBA" id="ARBA00022692"/>
    </source>
</evidence>
<evidence type="ECO:0000259" key="9">
    <source>
        <dbReference type="Pfam" id="PF00060"/>
    </source>
</evidence>
<dbReference type="EMBL" id="AJVK01000698">
    <property type="status" value="NOT_ANNOTATED_CDS"/>
    <property type="molecule type" value="Genomic_DNA"/>
</dbReference>
<dbReference type="InterPro" id="IPR052192">
    <property type="entry name" value="Insect_Ionotropic_Sensory_Rcpt"/>
</dbReference>
<dbReference type="AlphaFoldDB" id="A0A3F2ZEL9"/>
<keyword evidence="3" id="KW-1003">Cell membrane</keyword>
<evidence type="ECO:0000313" key="12">
    <source>
        <dbReference type="Proteomes" id="UP000092462"/>
    </source>
</evidence>
<keyword evidence="6" id="KW-0472">Membrane</keyword>
<dbReference type="Pfam" id="PF24061">
    <property type="entry name" value="LBD_receptor"/>
    <property type="match status" value="1"/>
</dbReference>
<accession>A0A3F2ZEL9</accession>
<dbReference type="Gene3D" id="1.10.287.70">
    <property type="match status" value="1"/>
</dbReference>
<evidence type="ECO:0000256" key="7">
    <source>
        <dbReference type="ARBA" id="ARBA00023170"/>
    </source>
</evidence>
<evidence type="ECO:0000259" key="10">
    <source>
        <dbReference type="Pfam" id="PF24061"/>
    </source>
</evidence>
<dbReference type="Gene3D" id="3.40.190.10">
    <property type="entry name" value="Periplasmic binding protein-like II"/>
    <property type="match status" value="1"/>
</dbReference>
<organism evidence="11 12">
    <name type="scientific">Phlebotomus papatasi</name>
    <name type="common">Sandfly</name>
    <dbReference type="NCBI Taxonomy" id="29031"/>
    <lineage>
        <taxon>Eukaryota</taxon>
        <taxon>Metazoa</taxon>
        <taxon>Ecdysozoa</taxon>
        <taxon>Arthropoda</taxon>
        <taxon>Hexapoda</taxon>
        <taxon>Insecta</taxon>
        <taxon>Pterygota</taxon>
        <taxon>Neoptera</taxon>
        <taxon>Endopterygota</taxon>
        <taxon>Diptera</taxon>
        <taxon>Nematocera</taxon>
        <taxon>Psychodoidea</taxon>
        <taxon>Psychodidae</taxon>
        <taxon>Phlebotomus</taxon>
        <taxon>Phlebotomus</taxon>
    </lineage>
</organism>
<evidence type="ECO:0000256" key="2">
    <source>
        <dbReference type="ARBA" id="ARBA00008685"/>
    </source>
</evidence>
<sequence>MKKFNLILISLLLVNLGVCEKNTEKSYKIPKVKFGNPLSKAMATIIKTFYSIESTQLTIVRAADNHENEILQSGIINEILYDVKGLILIRLQSYDSREHSFRRYFNVLVVDSYESFRKILNGGGKDAFDFTGYYTIILTSVVENYREEVYKILKDCYRSYIINANVITFDPSNIEKAFVFTYFPYTTKHCNHVKPVVNGVFENETLAMYSKLFSNKVSNFHRCNITVGTIEYPPFMILKYQGNGSYYYDGFEGIITRVLGQRLNFSLILKTSVDRWGVVNGENSTGLSRLLLKGEVNFTIGSFAATFSHNGSFTNTISYYGTPLTLLVPPGRAYTHMEKLFLPMKYIIWSCISTIFILSAVVVSISKFIRPHRRAFIFGRKNYFPYINTINVFLGGVVPITPMRNFARFLLMLWILSSLVIRSSYQGSLFNFLKDHRNASIADTFPKMIKEGFKIYGSEAIRKYFSSNDVYLSVFRNISVRELEDYKMKSTTPGFKGAVVASAFNIAYLNEKYHSHNIRFRRSKEQIVLLYICIYLRKYSYLTKPFDKELWRYVESGLINRWLSVFYNKQYLKDTPDKSIPQALTFDQLSGIFMAYVILLVFSFMVFLLEVLSRKSRVLRALCNFLN</sequence>
<name>A0A3F2ZEL9_PHLPP</name>
<dbReference type="InterPro" id="IPR001320">
    <property type="entry name" value="Iontro_rcpt_C"/>
</dbReference>
<keyword evidence="4" id="KW-0812">Transmembrane</keyword>
<feature type="domain" description="Putative ionotropic receptor ligand binding" evidence="10">
    <location>
        <begin position="36"/>
        <end position="219"/>
    </location>
</feature>
<reference evidence="11" key="1">
    <citation type="submission" date="2022-08" db="UniProtKB">
        <authorList>
            <consortium name="EnsemblMetazoa"/>
        </authorList>
    </citation>
    <scope>IDENTIFICATION</scope>
    <source>
        <strain evidence="11">Israel</strain>
    </source>
</reference>
<dbReference type="EnsemblMetazoa" id="PPAI013277-RA">
    <property type="protein sequence ID" value="PPAI013277-PA"/>
    <property type="gene ID" value="PPAI013277"/>
</dbReference>